<evidence type="ECO:0000256" key="2">
    <source>
        <dbReference type="ARBA" id="ARBA00022448"/>
    </source>
</evidence>
<keyword evidence="5 9" id="KW-1133">Transmembrane helix</keyword>
<gene>
    <name evidence="11" type="ORF">LS48_06910</name>
</gene>
<keyword evidence="3" id="KW-1003">Cell membrane</keyword>
<evidence type="ECO:0000256" key="5">
    <source>
        <dbReference type="ARBA" id="ARBA00022989"/>
    </source>
</evidence>
<feature type="transmembrane region" description="Helical" evidence="9">
    <location>
        <begin position="150"/>
        <end position="173"/>
    </location>
</feature>
<comment type="subcellular location">
    <subcellularLocation>
        <location evidence="1">Cell membrane</location>
        <topology evidence="1">Multi-pass membrane protein</topology>
    </subcellularLocation>
</comment>
<keyword evidence="4 9" id="KW-0812">Transmembrane</keyword>
<dbReference type="OrthoDB" id="7283966at2"/>
<dbReference type="EMBL" id="JRWG01000003">
    <property type="protein sequence ID" value="KXO00188.1"/>
    <property type="molecule type" value="Genomic_DNA"/>
</dbReference>
<dbReference type="SUPFAM" id="SSF103473">
    <property type="entry name" value="MFS general substrate transporter"/>
    <property type="match status" value="1"/>
</dbReference>
<evidence type="ECO:0000256" key="8">
    <source>
        <dbReference type="ARBA" id="ARBA00040914"/>
    </source>
</evidence>
<dbReference type="PANTHER" id="PTHR23513:SF9">
    <property type="entry name" value="ENTEROBACTIN EXPORTER ENTS"/>
    <property type="match status" value="1"/>
</dbReference>
<comment type="caution">
    <text evidence="11">The sequence shown here is derived from an EMBL/GenBank/DDBJ whole genome shotgun (WGS) entry which is preliminary data.</text>
</comment>
<feature type="transmembrane region" description="Helical" evidence="9">
    <location>
        <begin position="112"/>
        <end position="138"/>
    </location>
</feature>
<feature type="transmembrane region" description="Helical" evidence="9">
    <location>
        <begin position="296"/>
        <end position="325"/>
    </location>
</feature>
<feature type="transmembrane region" description="Helical" evidence="9">
    <location>
        <begin position="48"/>
        <end position="68"/>
    </location>
</feature>
<feature type="transmembrane region" description="Helical" evidence="9">
    <location>
        <begin position="80"/>
        <end position="100"/>
    </location>
</feature>
<dbReference type="Proteomes" id="UP000070138">
    <property type="component" value="Unassembled WGS sequence"/>
</dbReference>
<evidence type="ECO:0000256" key="7">
    <source>
        <dbReference type="ARBA" id="ARBA00038075"/>
    </source>
</evidence>
<name>A0A137RJ21_9FLAO</name>
<dbReference type="PANTHER" id="PTHR23513">
    <property type="entry name" value="INTEGRAL MEMBRANE EFFLUX PROTEIN-RELATED"/>
    <property type="match status" value="1"/>
</dbReference>
<reference evidence="12" key="1">
    <citation type="submission" date="2014-10" db="EMBL/GenBank/DDBJ databases">
        <title>Genome sequencing of Vitellibacter sp. D-24.</title>
        <authorList>
            <person name="Thevarajoo S."/>
            <person name="Selvaratnam C."/>
            <person name="Goh K.M."/>
            <person name="Chong C.S."/>
        </authorList>
    </citation>
    <scope>NUCLEOTIDE SEQUENCE [LARGE SCALE GENOMIC DNA]</scope>
    <source>
        <strain evidence="12">D-24</strain>
    </source>
</reference>
<dbReference type="PROSITE" id="PS50850">
    <property type="entry name" value="MFS"/>
    <property type="match status" value="1"/>
</dbReference>
<evidence type="ECO:0000313" key="11">
    <source>
        <dbReference type="EMBL" id="KXO00188.1"/>
    </source>
</evidence>
<feature type="transmembrane region" description="Helical" evidence="9">
    <location>
        <begin position="179"/>
        <end position="197"/>
    </location>
</feature>
<keyword evidence="2" id="KW-0813">Transport</keyword>
<dbReference type="InterPro" id="IPR011701">
    <property type="entry name" value="MFS"/>
</dbReference>
<keyword evidence="6 9" id="KW-0472">Membrane</keyword>
<dbReference type="GO" id="GO:0005886">
    <property type="term" value="C:plasma membrane"/>
    <property type="evidence" value="ECO:0007669"/>
    <property type="project" value="UniProtKB-SubCell"/>
</dbReference>
<evidence type="ECO:0000256" key="1">
    <source>
        <dbReference type="ARBA" id="ARBA00004651"/>
    </source>
</evidence>
<dbReference type="AlphaFoldDB" id="A0A137RJ21"/>
<dbReference type="CDD" id="cd06173">
    <property type="entry name" value="MFS_MefA_like"/>
    <property type="match status" value="1"/>
</dbReference>
<reference evidence="11 12" key="2">
    <citation type="journal article" date="2016" name="Int. J. Syst. Evol. Microbiol.">
        <title>Vitellibacter aquimaris sp. nov., a marine bacterium isolated from seawater.</title>
        <authorList>
            <person name="Thevarajoo S."/>
            <person name="Selvaratnam C."/>
            <person name="Goh K.M."/>
            <person name="Hong K.W."/>
            <person name="Chan X.Y."/>
            <person name="Chan K.G."/>
            <person name="Chong C.S."/>
        </authorList>
    </citation>
    <scope>NUCLEOTIDE SEQUENCE [LARGE SCALE GENOMIC DNA]</scope>
    <source>
        <strain evidence="11 12">D-24</strain>
    </source>
</reference>
<feature type="transmembrane region" description="Helical" evidence="9">
    <location>
        <begin position="229"/>
        <end position="254"/>
    </location>
</feature>
<accession>A0A137RJ21</accession>
<organism evidence="11 12">
    <name type="scientific">Aequorivita aquimaris</name>
    <dbReference type="NCBI Taxonomy" id="1548749"/>
    <lineage>
        <taxon>Bacteria</taxon>
        <taxon>Pseudomonadati</taxon>
        <taxon>Bacteroidota</taxon>
        <taxon>Flavobacteriia</taxon>
        <taxon>Flavobacteriales</taxon>
        <taxon>Flavobacteriaceae</taxon>
        <taxon>Aequorivita</taxon>
    </lineage>
</organism>
<dbReference type="STRING" id="1548749.LS48_06910"/>
<feature type="transmembrane region" description="Helical" evidence="9">
    <location>
        <begin position="266"/>
        <end position="284"/>
    </location>
</feature>
<evidence type="ECO:0000256" key="6">
    <source>
        <dbReference type="ARBA" id="ARBA00023136"/>
    </source>
</evidence>
<evidence type="ECO:0000256" key="9">
    <source>
        <dbReference type="SAM" id="Phobius"/>
    </source>
</evidence>
<comment type="similarity">
    <text evidence="7">Belongs to the major facilitator superfamily. Drug:H(+) antiporter-3 (DHA3) (TC 2.A.1.21) family.</text>
</comment>
<proteinExistence type="inferred from homology"/>
<dbReference type="Pfam" id="PF07690">
    <property type="entry name" value="MFS_1"/>
    <property type="match status" value="1"/>
</dbReference>
<dbReference type="Gene3D" id="1.20.1250.20">
    <property type="entry name" value="MFS general substrate transporter like domains"/>
    <property type="match status" value="1"/>
</dbReference>
<sequence>MKKTDPYAALRFREFNIFLLVRFAMVFAWTMQFVVIEWEVYSLTKDPLSLGIIGLMEVIPAVAMALFAGHIVDQSEKRGLLIKCIFGFSVVSLGLFLLTWPRIVAGLSTDLVLYLVYFLVFLGGIVRAFLGPTIFSLFSLLVPKKIYPNAATWSSSVWQMGAVVGPAAGGFFIHWIGVHWSMCFVFAFSLMALMLLLQIPKKPILNPNIGEPIMKSLKEGIKFVKNTRVILGALTLDMFAVLFGGAVALLPIYAQDILKVGPEGFGILRAAPAVGALLIMFTSAHFPLNKNAGMKLLAAIFGFGVCIIVFGLSTWFWVSVIALFLSGVTDGISMIIRQTILQLRTPDAMRGRVASVNSMFVGSSNELGAFESGLTAKLMGTVTAVVFGGGMTILTVLGTGFFFPKLRKLDLRKDLEEHEKQ</sequence>
<evidence type="ECO:0000256" key="4">
    <source>
        <dbReference type="ARBA" id="ARBA00022692"/>
    </source>
</evidence>
<protein>
    <recommendedName>
        <fullName evidence="8">Multidrug efflux pump Tap</fullName>
    </recommendedName>
</protein>
<dbReference type="RefSeq" id="WP_062621349.1">
    <property type="nucleotide sequence ID" value="NZ_JRWG01000003.1"/>
</dbReference>
<feature type="transmembrane region" description="Helical" evidence="9">
    <location>
        <begin position="378"/>
        <end position="403"/>
    </location>
</feature>
<dbReference type="InterPro" id="IPR036259">
    <property type="entry name" value="MFS_trans_sf"/>
</dbReference>
<evidence type="ECO:0000259" key="10">
    <source>
        <dbReference type="PROSITE" id="PS50850"/>
    </source>
</evidence>
<dbReference type="GO" id="GO:0022857">
    <property type="term" value="F:transmembrane transporter activity"/>
    <property type="evidence" value="ECO:0007669"/>
    <property type="project" value="InterPro"/>
</dbReference>
<evidence type="ECO:0000313" key="12">
    <source>
        <dbReference type="Proteomes" id="UP000070138"/>
    </source>
</evidence>
<dbReference type="InterPro" id="IPR020846">
    <property type="entry name" value="MFS_dom"/>
</dbReference>
<keyword evidence="12" id="KW-1185">Reference proteome</keyword>
<feature type="domain" description="Major facilitator superfamily (MFS) profile" evidence="10">
    <location>
        <begin position="9"/>
        <end position="407"/>
    </location>
</feature>
<evidence type="ECO:0000256" key="3">
    <source>
        <dbReference type="ARBA" id="ARBA00022475"/>
    </source>
</evidence>
<feature type="transmembrane region" description="Helical" evidence="9">
    <location>
        <begin position="15"/>
        <end position="36"/>
    </location>
</feature>